<dbReference type="RefSeq" id="XP_005713714.1">
    <property type="nucleotide sequence ID" value="XM_005713657.1"/>
</dbReference>
<dbReference type="Proteomes" id="UP000012073">
    <property type="component" value="Unassembled WGS sequence"/>
</dbReference>
<name>R7Q8U6_CHOCR</name>
<dbReference type="AlphaFoldDB" id="R7Q8U6"/>
<protein>
    <submittedName>
        <fullName evidence="1">Uncharacterized protein</fullName>
    </submittedName>
</protein>
<gene>
    <name evidence="1" type="ORF">CHC_T00002582001</name>
</gene>
<keyword evidence="2" id="KW-1185">Reference proteome</keyword>
<dbReference type="EMBL" id="HG001661">
    <property type="protein sequence ID" value="CDF33895.1"/>
    <property type="molecule type" value="Genomic_DNA"/>
</dbReference>
<dbReference type="KEGG" id="ccp:CHC_T00002582001"/>
<evidence type="ECO:0000313" key="1">
    <source>
        <dbReference type="EMBL" id="CDF33895.1"/>
    </source>
</evidence>
<proteinExistence type="predicted"/>
<dbReference type="GeneID" id="17321424"/>
<evidence type="ECO:0000313" key="2">
    <source>
        <dbReference type="Proteomes" id="UP000012073"/>
    </source>
</evidence>
<dbReference type="Gramene" id="CDF33895">
    <property type="protein sequence ID" value="CDF33895"/>
    <property type="gene ID" value="CHC_T00002582001"/>
</dbReference>
<reference evidence="2" key="1">
    <citation type="journal article" date="2013" name="Proc. Natl. Acad. Sci. U.S.A.">
        <title>Genome structure and metabolic features in the red seaweed Chondrus crispus shed light on evolution of the Archaeplastida.</title>
        <authorList>
            <person name="Collen J."/>
            <person name="Porcel B."/>
            <person name="Carre W."/>
            <person name="Ball S.G."/>
            <person name="Chaparro C."/>
            <person name="Tonon T."/>
            <person name="Barbeyron T."/>
            <person name="Michel G."/>
            <person name="Noel B."/>
            <person name="Valentin K."/>
            <person name="Elias M."/>
            <person name="Artiguenave F."/>
            <person name="Arun A."/>
            <person name="Aury J.M."/>
            <person name="Barbosa-Neto J.F."/>
            <person name="Bothwell J.H."/>
            <person name="Bouget F.Y."/>
            <person name="Brillet L."/>
            <person name="Cabello-Hurtado F."/>
            <person name="Capella-Gutierrez S."/>
            <person name="Charrier B."/>
            <person name="Cladiere L."/>
            <person name="Cock J.M."/>
            <person name="Coelho S.M."/>
            <person name="Colleoni C."/>
            <person name="Czjzek M."/>
            <person name="Da Silva C."/>
            <person name="Delage L."/>
            <person name="Denoeud F."/>
            <person name="Deschamps P."/>
            <person name="Dittami S.M."/>
            <person name="Gabaldon T."/>
            <person name="Gachon C.M."/>
            <person name="Groisillier A."/>
            <person name="Herve C."/>
            <person name="Jabbari K."/>
            <person name="Katinka M."/>
            <person name="Kloareg B."/>
            <person name="Kowalczyk N."/>
            <person name="Labadie K."/>
            <person name="Leblanc C."/>
            <person name="Lopez P.J."/>
            <person name="McLachlan D.H."/>
            <person name="Meslet-Cladiere L."/>
            <person name="Moustafa A."/>
            <person name="Nehr Z."/>
            <person name="Nyvall Collen P."/>
            <person name="Panaud O."/>
            <person name="Partensky F."/>
            <person name="Poulain J."/>
            <person name="Rensing S.A."/>
            <person name="Rousvoal S."/>
            <person name="Samson G."/>
            <person name="Symeonidi A."/>
            <person name="Weissenbach J."/>
            <person name="Zambounis A."/>
            <person name="Wincker P."/>
            <person name="Boyen C."/>
        </authorList>
    </citation>
    <scope>NUCLEOTIDE SEQUENCE [LARGE SCALE GENOMIC DNA]</scope>
    <source>
        <strain evidence="2">cv. Stackhouse</strain>
    </source>
</reference>
<organism evidence="1 2">
    <name type="scientific">Chondrus crispus</name>
    <name type="common">Carrageen Irish moss</name>
    <name type="synonym">Polymorpha crispa</name>
    <dbReference type="NCBI Taxonomy" id="2769"/>
    <lineage>
        <taxon>Eukaryota</taxon>
        <taxon>Rhodophyta</taxon>
        <taxon>Florideophyceae</taxon>
        <taxon>Rhodymeniophycidae</taxon>
        <taxon>Gigartinales</taxon>
        <taxon>Gigartinaceae</taxon>
        <taxon>Chondrus</taxon>
    </lineage>
</organism>
<accession>R7Q8U6</accession>
<sequence>MNISPLRISLFHSVQSEQLLHDVDQVA</sequence>